<comment type="caution">
    <text evidence="2">The sequence shown here is derived from an EMBL/GenBank/DDBJ whole genome shotgun (WGS) entry which is preliminary data.</text>
</comment>
<evidence type="ECO:0000313" key="2">
    <source>
        <dbReference type="EMBL" id="CAG9614376.1"/>
    </source>
</evidence>
<keyword evidence="1" id="KW-0472">Membrane</keyword>
<keyword evidence="1" id="KW-1133">Transmembrane helix</keyword>
<proteinExistence type="predicted"/>
<sequence length="231" mass="25382">MVKLIGILLVAVGFLFRLNTLLVVMVAGIVTGMVSGMSFHEVISLFGKFFVENRYMSMPILLTLPVIGILERYGLKERAEALITKSKGATTGRVLLSYFTIREATAAIGLNIGGHAQTVRPLVAPMAEGAAQARYGKLPEKLKEKIKASAAAAENTAWFFGEDIFIATGAILLMKGFFDSVGMHVDVWDMALWGIPTAISAFIVSWIRFRQIDRHIDDVMKQEANQNKEAM</sequence>
<gene>
    <name evidence="2" type="ORF">BACCIP111899_03603</name>
</gene>
<evidence type="ECO:0008006" key="4">
    <source>
        <dbReference type="Google" id="ProtNLM"/>
    </source>
</evidence>
<evidence type="ECO:0000313" key="3">
    <source>
        <dbReference type="Proteomes" id="UP000789423"/>
    </source>
</evidence>
<keyword evidence="1" id="KW-0812">Transmembrane</keyword>
<dbReference type="InterPro" id="IPR010374">
    <property type="entry name" value="DUF969"/>
</dbReference>
<feature type="transmembrane region" description="Helical" evidence="1">
    <location>
        <begin position="157"/>
        <end position="178"/>
    </location>
</feature>
<dbReference type="Proteomes" id="UP000789423">
    <property type="component" value="Unassembled WGS sequence"/>
</dbReference>
<dbReference type="Pfam" id="PF06149">
    <property type="entry name" value="DUF969"/>
    <property type="match status" value="1"/>
</dbReference>
<feature type="transmembrane region" description="Helical" evidence="1">
    <location>
        <begin position="55"/>
        <end position="75"/>
    </location>
</feature>
<dbReference type="EMBL" id="CAKJTI010000026">
    <property type="protein sequence ID" value="CAG9614376.1"/>
    <property type="molecule type" value="Genomic_DNA"/>
</dbReference>
<accession>A0ABM8YFC9</accession>
<name>A0ABM8YFC9_9BACI</name>
<organism evidence="2 3">
    <name type="scientific">Bacillus rhizoplanae</name>
    <dbReference type="NCBI Taxonomy" id="2880966"/>
    <lineage>
        <taxon>Bacteria</taxon>
        <taxon>Bacillati</taxon>
        <taxon>Bacillota</taxon>
        <taxon>Bacilli</taxon>
        <taxon>Bacillales</taxon>
        <taxon>Bacillaceae</taxon>
        <taxon>Bacillus</taxon>
    </lineage>
</organism>
<keyword evidence="3" id="KW-1185">Reference proteome</keyword>
<feature type="transmembrane region" description="Helical" evidence="1">
    <location>
        <begin position="7"/>
        <end position="35"/>
    </location>
</feature>
<protein>
    <recommendedName>
        <fullName evidence="4">DUF969 domain-containing protein</fullName>
    </recommendedName>
</protein>
<reference evidence="2 3" key="1">
    <citation type="submission" date="2021-10" db="EMBL/GenBank/DDBJ databases">
        <authorList>
            <person name="Criscuolo A."/>
        </authorList>
    </citation>
    <scope>NUCLEOTIDE SEQUENCE [LARGE SCALE GENOMIC DNA]</scope>
    <source>
        <strain evidence="3">CIP 111899</strain>
    </source>
</reference>
<evidence type="ECO:0000256" key="1">
    <source>
        <dbReference type="SAM" id="Phobius"/>
    </source>
</evidence>
<feature type="transmembrane region" description="Helical" evidence="1">
    <location>
        <begin position="190"/>
        <end position="209"/>
    </location>
</feature>
<dbReference type="RefSeq" id="WP_230576343.1">
    <property type="nucleotide sequence ID" value="NZ_CAKJTI010000026.1"/>
</dbReference>